<keyword evidence="3" id="KW-0238">DNA-binding</keyword>
<evidence type="ECO:0000256" key="3">
    <source>
        <dbReference type="ARBA" id="ARBA00023125"/>
    </source>
</evidence>
<protein>
    <submittedName>
        <fullName evidence="5">Type I site-specific restriction-modification system S subunit</fullName>
    </submittedName>
</protein>
<reference evidence="5" key="2">
    <citation type="submission" date="2005-03" db="EMBL/GenBank/DDBJ databases">
        <title>The VPI-2 pathogenicity island of Vibrio cholerae Amazonia.</title>
        <authorList>
            <person name="Figueiredo S.C.A."/>
            <person name="Reis R.C."/>
            <person name="Goncalves M.S.M."/>
            <person name="Beltrao P.J.M.S.I."/>
            <person name="Coelho A."/>
        </authorList>
    </citation>
    <scope>NUCLEOTIDE SEQUENCE</scope>
    <source>
        <strain evidence="5">Amazonia</strain>
    </source>
</reference>
<dbReference type="Gene3D" id="3.90.220.20">
    <property type="entry name" value="DNA methylase specificity domains"/>
    <property type="match status" value="2"/>
</dbReference>
<evidence type="ECO:0000259" key="4">
    <source>
        <dbReference type="Pfam" id="PF01420"/>
    </source>
</evidence>
<dbReference type="SUPFAM" id="SSF116734">
    <property type="entry name" value="DNA methylase specificity domain"/>
    <property type="match status" value="2"/>
</dbReference>
<reference evidence="5" key="1">
    <citation type="journal article" date="2005" name="Mem. Inst. Oswaldo Cruz">
        <title>The neuraminidase gene is present in the non-toxigenic Vibrio cholerae Amazonia strain: a different allele in comparison to the pandemic strains.</title>
        <authorList>
            <person name="Figueiredo S.C."/>
            <person name="Neves-Borges A.C."/>
            <person name="Coelho A."/>
        </authorList>
    </citation>
    <scope>NUCLEOTIDE SEQUENCE</scope>
    <source>
        <strain evidence="5">Amazonia</strain>
    </source>
</reference>
<dbReference type="InterPro" id="IPR051212">
    <property type="entry name" value="Type-I_RE_S_subunit"/>
</dbReference>
<dbReference type="PANTHER" id="PTHR43140:SF1">
    <property type="entry name" value="TYPE I RESTRICTION ENZYME ECOKI SPECIFICITY SUBUNIT"/>
    <property type="match status" value="1"/>
</dbReference>
<reference evidence="5" key="3">
    <citation type="submission" date="2007-11" db="EMBL/GenBank/DDBJ databases">
        <authorList>
            <person name="Coelho A."/>
        </authorList>
    </citation>
    <scope>NUCLEOTIDE SEQUENCE</scope>
    <source>
        <strain evidence="5">Amazonia</strain>
    </source>
</reference>
<evidence type="ECO:0000256" key="2">
    <source>
        <dbReference type="ARBA" id="ARBA00022747"/>
    </source>
</evidence>
<accession>B9TSM0</accession>
<dbReference type="PANTHER" id="PTHR43140">
    <property type="entry name" value="TYPE-1 RESTRICTION ENZYME ECOKI SPECIFICITY PROTEIN"/>
    <property type="match status" value="1"/>
</dbReference>
<sequence>MLTFWASLWLRFKGKRMIDTMIKQMPKYESYKESGIEWLDEVPQTWQTSKLKYLASIFTGDSISPTLKDTYVSTELSGRAYIASKDIDVQTSRIDYENGVRIPFDRRHFKVAPEQSTLLCIEGGSAGKKIAYTAQDVCFVNKLACIASEKVLNKYLYYSLFSEPFQSQFKLSMSGLIGGVSVSSINNFIVVVPPEKEQIRIVSYLDKKVSQLNEAIYIKQQQIERLRERKHVIIQQAVTQGLETNVPMQDSGVDWIGEIPKHWGIVRFKNLFTQSRLPVRKGDGVVTSYRDGQVTLRSNRRVGGYTEAILEGGYQGIRKGQLVLNSMDAFEGAIGVSDSDGKCTPEYVICDPINSVNVSQYYFAYLLREMALAKYIQVICNAVRQRAVRIRYNNLAPLFMVVPPVKEQEDIVSFIEKESAKLDAGIKHLNEQISKLKEYKTTLINSAVTGKIKVTELV</sequence>
<evidence type="ECO:0000256" key="1">
    <source>
        <dbReference type="ARBA" id="ARBA00010923"/>
    </source>
</evidence>
<dbReference type="EMBL" id="EU272902">
    <property type="protein sequence ID" value="ACA01833.1"/>
    <property type="molecule type" value="Genomic_DNA"/>
</dbReference>
<comment type="similarity">
    <text evidence="1">Belongs to the type-I restriction system S methylase family.</text>
</comment>
<proteinExistence type="inferred from homology"/>
<dbReference type="Pfam" id="PF01420">
    <property type="entry name" value="Methylase_S"/>
    <property type="match status" value="1"/>
</dbReference>
<dbReference type="AlphaFoldDB" id="B9TSM0"/>
<gene>
    <name evidence="5" type="ORF">VPI2_0016c</name>
</gene>
<feature type="domain" description="Type I restriction modification DNA specificity" evidence="4">
    <location>
        <begin position="43"/>
        <end position="216"/>
    </location>
</feature>
<dbReference type="InterPro" id="IPR000055">
    <property type="entry name" value="Restrct_endonuc_typeI_TRD"/>
</dbReference>
<dbReference type="REBASE" id="25753">
    <property type="entry name" value="S.VchAMORFBP"/>
</dbReference>
<dbReference type="Gene3D" id="1.10.287.1120">
    <property type="entry name" value="Bipartite methylase S protein"/>
    <property type="match status" value="1"/>
</dbReference>
<dbReference type="GO" id="GO:0003677">
    <property type="term" value="F:DNA binding"/>
    <property type="evidence" value="ECO:0007669"/>
    <property type="project" value="UniProtKB-KW"/>
</dbReference>
<dbReference type="GO" id="GO:0009307">
    <property type="term" value="P:DNA restriction-modification system"/>
    <property type="evidence" value="ECO:0007669"/>
    <property type="project" value="UniProtKB-KW"/>
</dbReference>
<organism evidence="5">
    <name type="scientific">Vibrio cholerae</name>
    <dbReference type="NCBI Taxonomy" id="666"/>
    <lineage>
        <taxon>Bacteria</taxon>
        <taxon>Pseudomonadati</taxon>
        <taxon>Pseudomonadota</taxon>
        <taxon>Gammaproteobacteria</taxon>
        <taxon>Vibrionales</taxon>
        <taxon>Vibrionaceae</taxon>
        <taxon>Vibrio</taxon>
    </lineage>
</organism>
<dbReference type="InterPro" id="IPR044946">
    <property type="entry name" value="Restrct_endonuc_typeI_TRD_sf"/>
</dbReference>
<evidence type="ECO:0000313" key="5">
    <source>
        <dbReference type="EMBL" id="ACA01833.1"/>
    </source>
</evidence>
<keyword evidence="2" id="KW-0680">Restriction system</keyword>
<name>B9TSM0_VIBCL</name>